<name>A0ABS5EA48_9PROT</name>
<feature type="non-terminal residue" evidence="2">
    <location>
        <position position="60"/>
    </location>
</feature>
<dbReference type="Proteomes" id="UP000677812">
    <property type="component" value="Unassembled WGS sequence"/>
</dbReference>
<evidence type="ECO:0000313" key="2">
    <source>
        <dbReference type="EMBL" id="MBR0560775.1"/>
    </source>
</evidence>
<proteinExistence type="predicted"/>
<reference evidence="2 3" key="1">
    <citation type="submission" date="2021-04" db="EMBL/GenBank/DDBJ databases">
        <title>The complete genome sequence of Neokomagataea sp. TBRC 2177.</title>
        <authorList>
            <person name="Charoenyingcharoen P."/>
            <person name="Yukphan P."/>
        </authorList>
    </citation>
    <scope>NUCLEOTIDE SEQUENCE [LARGE SCALE GENOMIC DNA]</scope>
    <source>
        <strain evidence="2 3">TBRC 2177</strain>
    </source>
</reference>
<gene>
    <name evidence="2" type="ORF">KB213_12070</name>
</gene>
<dbReference type="InterPro" id="IPR005074">
    <property type="entry name" value="Peptidase_C39"/>
</dbReference>
<sequence length="60" mass="6801">MKKFPLYTQHDAIDCGPTCLRMIAAFYDKIYPLEQLREMCYLSKEGVSLLGISEAAEKLG</sequence>
<dbReference type="EMBL" id="JAGRQH010000058">
    <property type="protein sequence ID" value="MBR0560775.1"/>
    <property type="molecule type" value="Genomic_DNA"/>
</dbReference>
<keyword evidence="3" id="KW-1185">Reference proteome</keyword>
<dbReference type="Pfam" id="PF03412">
    <property type="entry name" value="Peptidase_C39"/>
    <property type="match status" value="1"/>
</dbReference>
<accession>A0ABS5EA48</accession>
<evidence type="ECO:0000313" key="3">
    <source>
        <dbReference type="Proteomes" id="UP000677812"/>
    </source>
</evidence>
<dbReference type="RefSeq" id="WP_211683482.1">
    <property type="nucleotide sequence ID" value="NZ_JAGRQH010000058.1"/>
</dbReference>
<protein>
    <recommendedName>
        <fullName evidence="1">Peptidase C39 domain-containing protein</fullName>
    </recommendedName>
</protein>
<organism evidence="2 3">
    <name type="scientific">Neokomagataea anthophila</name>
    <dbReference type="NCBI Taxonomy" id="2826925"/>
    <lineage>
        <taxon>Bacteria</taxon>
        <taxon>Pseudomonadati</taxon>
        <taxon>Pseudomonadota</taxon>
        <taxon>Alphaproteobacteria</taxon>
        <taxon>Acetobacterales</taxon>
        <taxon>Acetobacteraceae</taxon>
        <taxon>Neokomagataea</taxon>
    </lineage>
</organism>
<dbReference type="Gene3D" id="3.90.70.10">
    <property type="entry name" value="Cysteine proteinases"/>
    <property type="match status" value="1"/>
</dbReference>
<comment type="caution">
    <text evidence="2">The sequence shown here is derived from an EMBL/GenBank/DDBJ whole genome shotgun (WGS) entry which is preliminary data.</text>
</comment>
<feature type="domain" description="Peptidase C39" evidence="1">
    <location>
        <begin position="4"/>
        <end position="60"/>
    </location>
</feature>
<evidence type="ECO:0000259" key="1">
    <source>
        <dbReference type="Pfam" id="PF03412"/>
    </source>
</evidence>